<dbReference type="SUPFAM" id="SSF57184">
    <property type="entry name" value="Growth factor receptor domain"/>
    <property type="match status" value="1"/>
</dbReference>
<organism evidence="2 3">
    <name type="scientific">Actinia tenebrosa</name>
    <name type="common">Australian red waratah sea anemone</name>
    <dbReference type="NCBI Taxonomy" id="6105"/>
    <lineage>
        <taxon>Eukaryota</taxon>
        <taxon>Metazoa</taxon>
        <taxon>Cnidaria</taxon>
        <taxon>Anthozoa</taxon>
        <taxon>Hexacorallia</taxon>
        <taxon>Actiniaria</taxon>
        <taxon>Actiniidae</taxon>
        <taxon>Actinia</taxon>
    </lineage>
</organism>
<dbReference type="InterPro" id="IPR009030">
    <property type="entry name" value="Growth_fac_rcpt_cys_sf"/>
</dbReference>
<evidence type="ECO:0000313" key="3">
    <source>
        <dbReference type="RefSeq" id="XP_031559215.1"/>
    </source>
</evidence>
<dbReference type="KEGG" id="aten:116295517"/>
<name>A0A6P8I311_ACTTE</name>
<proteinExistence type="predicted"/>
<feature type="signal peptide" evidence="1">
    <location>
        <begin position="1"/>
        <end position="35"/>
    </location>
</feature>
<dbReference type="OrthoDB" id="439917at2759"/>
<dbReference type="AlphaFoldDB" id="A0A6P8I311"/>
<gene>
    <name evidence="3" type="primary">LOC116295517</name>
</gene>
<keyword evidence="2" id="KW-1185">Reference proteome</keyword>
<dbReference type="InParanoid" id="A0A6P8I311"/>
<dbReference type="Proteomes" id="UP000515163">
    <property type="component" value="Unplaced"/>
</dbReference>
<dbReference type="RefSeq" id="XP_031559215.1">
    <property type="nucleotide sequence ID" value="XM_031703355.1"/>
</dbReference>
<dbReference type="PANTHER" id="PTHR47236">
    <property type="entry name" value="GENE, 32742-RELATED-RELATED"/>
    <property type="match status" value="1"/>
</dbReference>
<sequence length="214" mass="21911">MLLGKFPDFRHLRRCKFLAAFAFVVLVFYAENAESACDCGVDCPCDKANCTAGSFWQTSTCVQCPSGYFCEGNSSAPMPCSAGTANINTGSQSSAACVACGSGFNSTAGATSCTPCPAGYNCTTGQASLCSAGWYSLYGEGVCKACPPDKVCADPTQHPQQCASGSEPDVSQISCNSCPSGKYSLNGTSCQPCSSGYYSSGGASKCTICPSGHK</sequence>
<evidence type="ECO:0000313" key="2">
    <source>
        <dbReference type="Proteomes" id="UP000515163"/>
    </source>
</evidence>
<dbReference type="PANTHER" id="PTHR47236:SF4">
    <property type="entry name" value="GENE 9195-RELATED"/>
    <property type="match status" value="1"/>
</dbReference>
<dbReference type="GeneID" id="116295517"/>
<keyword evidence="1" id="KW-0732">Signal</keyword>
<feature type="chain" id="PRO_5027725306" evidence="1">
    <location>
        <begin position="36"/>
        <end position="214"/>
    </location>
</feature>
<dbReference type="SMART" id="SM01411">
    <property type="entry name" value="Ephrin_rec_like"/>
    <property type="match status" value="3"/>
</dbReference>
<protein>
    <submittedName>
        <fullName evidence="3">Multiple epidermal growth factor-like domains protein 6</fullName>
    </submittedName>
</protein>
<evidence type="ECO:0000256" key="1">
    <source>
        <dbReference type="SAM" id="SignalP"/>
    </source>
</evidence>
<reference evidence="3" key="1">
    <citation type="submission" date="2025-08" db="UniProtKB">
        <authorList>
            <consortium name="RefSeq"/>
        </authorList>
    </citation>
    <scope>IDENTIFICATION</scope>
    <source>
        <tissue evidence="3">Tentacle</tissue>
    </source>
</reference>
<accession>A0A6P8I311</accession>